<evidence type="ECO:0000313" key="6">
    <source>
        <dbReference type="Proteomes" id="UP000315252"/>
    </source>
</evidence>
<gene>
    <name evidence="5" type="ORF">FKG95_26060</name>
</gene>
<comment type="similarity">
    <text evidence="2">Belongs to the bacterial solute-binding protein 1 family.</text>
</comment>
<dbReference type="InterPro" id="IPR050490">
    <property type="entry name" value="Bact_solute-bd_prot1"/>
</dbReference>
<dbReference type="PROSITE" id="PS51318">
    <property type="entry name" value="TAT"/>
    <property type="match status" value="1"/>
</dbReference>
<dbReference type="OrthoDB" id="9795569at2"/>
<keyword evidence="3" id="KW-0813">Transport</keyword>
<dbReference type="Proteomes" id="UP000315252">
    <property type="component" value="Unassembled WGS sequence"/>
</dbReference>
<dbReference type="EMBL" id="VHSH01000012">
    <property type="protein sequence ID" value="TQV72534.1"/>
    <property type="molecule type" value="Genomic_DNA"/>
</dbReference>
<evidence type="ECO:0000256" key="4">
    <source>
        <dbReference type="ARBA" id="ARBA00022729"/>
    </source>
</evidence>
<comment type="subcellular location">
    <subcellularLocation>
        <location evidence="1">Periplasm</location>
    </subcellularLocation>
</comment>
<name>A0A545T5P3_9PROT</name>
<dbReference type="InterPro" id="IPR006059">
    <property type="entry name" value="SBP"/>
</dbReference>
<accession>A0A545T5P3</accession>
<dbReference type="RefSeq" id="WP_142899381.1">
    <property type="nucleotide sequence ID" value="NZ_ML660063.1"/>
</dbReference>
<organism evidence="5 6">
    <name type="scientific">Denitrobaculum tricleocarpae</name>
    <dbReference type="NCBI Taxonomy" id="2591009"/>
    <lineage>
        <taxon>Bacteria</taxon>
        <taxon>Pseudomonadati</taxon>
        <taxon>Pseudomonadota</taxon>
        <taxon>Alphaproteobacteria</taxon>
        <taxon>Rhodospirillales</taxon>
        <taxon>Rhodospirillaceae</taxon>
        <taxon>Denitrobaculum</taxon>
    </lineage>
</organism>
<evidence type="ECO:0000256" key="1">
    <source>
        <dbReference type="ARBA" id="ARBA00004418"/>
    </source>
</evidence>
<dbReference type="Gene3D" id="3.40.190.10">
    <property type="entry name" value="Periplasmic binding protein-like II"/>
    <property type="match status" value="1"/>
</dbReference>
<evidence type="ECO:0000256" key="2">
    <source>
        <dbReference type="ARBA" id="ARBA00008520"/>
    </source>
</evidence>
<evidence type="ECO:0000313" key="5">
    <source>
        <dbReference type="EMBL" id="TQV72534.1"/>
    </source>
</evidence>
<dbReference type="Pfam" id="PF13416">
    <property type="entry name" value="SBP_bac_8"/>
    <property type="match status" value="1"/>
</dbReference>
<dbReference type="GO" id="GO:0042597">
    <property type="term" value="C:periplasmic space"/>
    <property type="evidence" value="ECO:0007669"/>
    <property type="project" value="UniProtKB-SubCell"/>
</dbReference>
<keyword evidence="6" id="KW-1185">Reference proteome</keyword>
<dbReference type="PANTHER" id="PTHR43649:SF34">
    <property type="entry name" value="ABC TRANSPORTER PERIPLASMIC-BINDING PROTEIN YCJN-RELATED"/>
    <property type="match status" value="1"/>
</dbReference>
<protein>
    <submittedName>
        <fullName evidence="5">Extracellular solute-binding protein</fullName>
    </submittedName>
</protein>
<dbReference type="PANTHER" id="PTHR43649">
    <property type="entry name" value="ARABINOSE-BINDING PROTEIN-RELATED"/>
    <property type="match status" value="1"/>
</dbReference>
<reference evidence="5 6" key="1">
    <citation type="submission" date="2019-06" db="EMBL/GenBank/DDBJ databases">
        <title>Whole genome sequence for Rhodospirillaceae sp. R148.</title>
        <authorList>
            <person name="Wang G."/>
        </authorList>
    </citation>
    <scope>NUCLEOTIDE SEQUENCE [LARGE SCALE GENOMIC DNA]</scope>
    <source>
        <strain evidence="5 6">R148</strain>
    </source>
</reference>
<comment type="caution">
    <text evidence="5">The sequence shown here is derived from an EMBL/GenBank/DDBJ whole genome shotgun (WGS) entry which is preliminary data.</text>
</comment>
<sequence length="440" mass="47837">MFNIDRRSLLKGSTALALGAALTPAQLLGYAKAWAADMKFKPEAGAELRLLRWKRFIQSEEDAFLALIDAFTQATGVKVTVESEFMDDIQPKASVAANVGSGPDLIWGLYSTAHLFPDKLIDLTDVADHLGGLYGGWVEAAETYGKGDGGTWINIPICFGGNYLNYRNSMIEAAGFQSVPEDLEGFLEMSKALKANGTPMGMALGHASGDGNAWTHWALWAHDAYVVDENDKVILDSPEAVKACEYVKALYDSWIPGTASWNDGSNNKAFLAGEVSVTNNGISIYQKALTEGMTDISEDMDHAFYPVGVSGKPTELHVAWSLMAFKYSKYPNACKALFEFIMSKPQYDDWLVGSVAYLTHPLNGYDDNPIWTSDPKRTIFRDCAKRTLTAGGKGSVGERAAAALADFIVVDMLASAATGQTTPEEAVKQATRKAKRIYRS</sequence>
<dbReference type="InterPro" id="IPR006311">
    <property type="entry name" value="TAT_signal"/>
</dbReference>
<evidence type="ECO:0000256" key="3">
    <source>
        <dbReference type="ARBA" id="ARBA00022448"/>
    </source>
</evidence>
<keyword evidence="4" id="KW-0732">Signal</keyword>
<proteinExistence type="inferred from homology"/>
<dbReference type="SUPFAM" id="SSF53850">
    <property type="entry name" value="Periplasmic binding protein-like II"/>
    <property type="match status" value="1"/>
</dbReference>
<dbReference type="AlphaFoldDB" id="A0A545T5P3"/>